<proteinExistence type="inferred from homology"/>
<comment type="caution">
    <text evidence="5">The sequence shown here is derived from an EMBL/GenBank/DDBJ whole genome shotgun (WGS) entry which is preliminary data.</text>
</comment>
<dbReference type="PROSITE" id="PS00092">
    <property type="entry name" value="N6_MTASE"/>
    <property type="match status" value="1"/>
</dbReference>
<keyword evidence="2 5" id="KW-0489">Methyltransferase</keyword>
<comment type="similarity">
    <text evidence="1">Belongs to the N(4)/N(6)-methyltransferase family.</text>
</comment>
<dbReference type="EMBL" id="VJYU01000005">
    <property type="protein sequence ID" value="MBS4240691.1"/>
    <property type="molecule type" value="Genomic_DNA"/>
</dbReference>
<dbReference type="InterPro" id="IPR029063">
    <property type="entry name" value="SAM-dependent_MTases_sf"/>
</dbReference>
<feature type="domain" description="DNA methylase N-4/N-6" evidence="4">
    <location>
        <begin position="205"/>
        <end position="262"/>
    </location>
</feature>
<dbReference type="Proteomes" id="UP000811399">
    <property type="component" value="Unassembled WGS sequence"/>
</dbReference>
<evidence type="ECO:0000313" key="5">
    <source>
        <dbReference type="EMBL" id="MBS4240691.1"/>
    </source>
</evidence>
<name>A0ABS5P1X3_9BACT</name>
<dbReference type="SUPFAM" id="SSF53335">
    <property type="entry name" value="S-adenosyl-L-methionine-dependent methyltransferases"/>
    <property type="match status" value="2"/>
</dbReference>
<gene>
    <name evidence="5" type="ORF">CVU5213_02920</name>
</gene>
<feature type="domain" description="DNA methylase N-4/N-6" evidence="4">
    <location>
        <begin position="519"/>
        <end position="741"/>
    </location>
</feature>
<evidence type="ECO:0000256" key="1">
    <source>
        <dbReference type="ARBA" id="ARBA00006594"/>
    </source>
</evidence>
<dbReference type="InterPro" id="IPR002052">
    <property type="entry name" value="DNA_methylase_N6_adenine_CS"/>
</dbReference>
<keyword evidence="6" id="KW-1185">Reference proteome</keyword>
<dbReference type="GO" id="GO:0032259">
    <property type="term" value="P:methylation"/>
    <property type="evidence" value="ECO:0007669"/>
    <property type="project" value="UniProtKB-KW"/>
</dbReference>
<reference evidence="5 6" key="1">
    <citation type="journal article" date="2021" name="Syst. Appl. Microbiol.">
        <title>nCampylobacter vulpis sp. nov. isolated from wild red foxes.</title>
        <authorList>
            <person name="Parisi A."/>
            <person name="Chiara M."/>
            <person name="Caffara M."/>
            <person name="Mion D."/>
            <person name="Miller W.G."/>
            <person name="Caruso M."/>
            <person name="Manzari C."/>
            <person name="Florio D."/>
            <person name="Capozzi L."/>
            <person name="D'Erchia A.M."/>
            <person name="Manzulli V."/>
            <person name="Zanoni R.G."/>
        </authorList>
    </citation>
    <scope>NUCLEOTIDE SEQUENCE [LARGE SCALE GENOMIC DNA]</scope>
    <source>
        <strain evidence="5 6">52/13</strain>
    </source>
</reference>
<evidence type="ECO:0000256" key="2">
    <source>
        <dbReference type="ARBA" id="ARBA00022603"/>
    </source>
</evidence>
<sequence length="824" mass="95140">MKNLKEIFEKLKNDEKFRSAFKEDSVREELLKPLLDKLGFIDKGLDKNATLEILRSQTLQKPTITGSNSKIKELLTPDYTLYLNGEIHCVLDAKAPNQNIEKGSKNEAQVFYYAINDALRAPFYALCNGLEFKLFQVGHKKAILECDLEVLFDEDYHFDTLKYYLSTELKALSSTLIINQQNDEWYLSKKLPDPVSFPQKQAKARYFGCVAYFTRQSWDVVKNNINHFTARGDVVLDPFGGSGVSAIEALMNGRQGIHTDLNPLSIFMTKALCAKISLSDLSYLSEEILKEFELLRPKNEKEAKKLLKDASYYPNAINEDFGEMASIEKQEKVLWIPKDELLAKGSDVNSVLKLFSPLQLAELALLRKLIFKHTSKTRDKQIWKKRKNLRLALLLAFYNTLSLINLTYHNVPNGGPASAITRYYRYRLAPKPDFLNAAEIFKNKIKRVIKGKSELEYSPEFYEAYLAPLSGVIKDFKSSFLEKRKEDLDRTNSLLEHFNGDKIFQADATKLKEIQNQSVDFIYTDPPYGAKIPYLDLSVMWNAWLDLDVDLSTREKECIEKGSLDKGREEYKSLMVASLKEMYRVLKYNRWLAFVFQHQDLQLWQILVEEAQKIGFEYVGSVRQSNGQTSFKKRQYSFTVLSGQLIMYFKKVKDPKHLTKAELGDDILGFVLNHIEALIVKNDGANLEEIYGSINIKALELGFLHTLAKEYMDLTPFINENFDYDETSKKYHIKKGQKLRGHDIPIEQRARYFILSYLRSAKRQHKSVSFDDICLECIPMMQNGVTPSKDMIRDILEKIAIKYDNDKWVLGDENATLFKPEELI</sequence>
<evidence type="ECO:0000256" key="3">
    <source>
        <dbReference type="ARBA" id="ARBA00022679"/>
    </source>
</evidence>
<accession>A0ABS5P1X3</accession>
<dbReference type="Pfam" id="PF01555">
    <property type="entry name" value="N6_N4_Mtase"/>
    <property type="match status" value="2"/>
</dbReference>
<evidence type="ECO:0000313" key="6">
    <source>
        <dbReference type="Proteomes" id="UP000811399"/>
    </source>
</evidence>
<dbReference type="Gene3D" id="3.40.50.150">
    <property type="entry name" value="Vaccinia Virus protein VP39"/>
    <property type="match status" value="2"/>
</dbReference>
<evidence type="ECO:0000259" key="4">
    <source>
        <dbReference type="Pfam" id="PF01555"/>
    </source>
</evidence>
<dbReference type="RefSeq" id="WP_213274413.1">
    <property type="nucleotide sequence ID" value="NZ_VJYU01000005.1"/>
</dbReference>
<dbReference type="InterPro" id="IPR002941">
    <property type="entry name" value="DNA_methylase_N4/N6"/>
</dbReference>
<dbReference type="GO" id="GO:0008168">
    <property type="term" value="F:methyltransferase activity"/>
    <property type="evidence" value="ECO:0007669"/>
    <property type="project" value="UniProtKB-KW"/>
</dbReference>
<keyword evidence="3" id="KW-0808">Transferase</keyword>
<organism evidence="5 6">
    <name type="scientific">Campylobacter vulpis</name>
    <dbReference type="NCBI Taxonomy" id="1655500"/>
    <lineage>
        <taxon>Bacteria</taxon>
        <taxon>Pseudomonadati</taxon>
        <taxon>Campylobacterota</taxon>
        <taxon>Epsilonproteobacteria</taxon>
        <taxon>Campylobacterales</taxon>
        <taxon>Campylobacteraceae</taxon>
        <taxon>Campylobacter</taxon>
    </lineage>
</organism>
<protein>
    <submittedName>
        <fullName evidence="5">DNA methylase</fullName>
    </submittedName>
</protein>